<keyword evidence="9" id="KW-0520">NAD</keyword>
<dbReference type="Pfam" id="PF13424">
    <property type="entry name" value="TPR_12"/>
    <property type="match status" value="4"/>
</dbReference>
<dbReference type="PANTHER" id="PTHR45641:SF19">
    <property type="entry name" value="NEPHROCYSTIN-3"/>
    <property type="match status" value="1"/>
</dbReference>
<evidence type="ECO:0000256" key="2">
    <source>
        <dbReference type="ARBA" id="ARBA00022676"/>
    </source>
</evidence>
<sequence>MTFSFFNQKLKSSRYLIKESASFLWFQLLLNVLKEFPQATDAQLNMLTKCEEYYRGNQKELKNIARFQKEYQPKAAIIWYTDDSFVYRLLNKALRTEDIDGLYLFRFYIIDLCKQLEEESRKNVGTMTLYRGQMTAKEDVEKLKNSIGTLISPNGFLSTSLDKQVALFYLDQSRDKEAPIQSVLFEITANSTLLSGTFADIHLFSRMPHEREVLFSIDAVFKIDNIEFSDAINCWTVRMVLTDEGMKNVREYIDVTKKQYENADTTIIFGSLLTEMNQLEKAEKYFNFLLVTADRESLKEADILSAMGRLNIYKSEHLSALDNFSRAYNIRKNCLSSNHPKIALSLNSIASVYYITGNYEKALSLQQRALEIDRENCGNDHTSVASGLDSLGMIYRDKKEYDNALNYFVQALEIQQRLLPKEHDDIAGTLWDIGLTYNEQKDYAKALQYYFDALEIFEKILPPGHLRISGLFNAIVEVYKRKNDNDAAFDFCQMKLIKLCEELGETHPAIGRLLCQIGDIFFLVQNKTDEALSHYEKALSIFEKCNAPEQEQIYFCLKRIAHIQELVKENFPMALDYHMKTLELQKRMYLPDHPEVGLVLGNVGRIHLKLKHYEDGLKYLEEAHDKLEKILPVGDSDLWKLFIVILEVYKEKEDYQLAISLCEKRLGELREKHCDNYLEVGRLLFHIGDIYQKCRNNDQALSYYEKALLVLEKCIPSDDEARWCCLNGAAVIQQEKRNFQLALDYYERTLDIGRKIYLSYDPKTGMSLANVGLMHLQLKSYENSLKYFEEALDIFERTLPAGHQEISKLFVYMVNAYKGKDDYPAALKFCQKKLIAFSETLGDTHLAVVNILFQIADIFQERNINEEALLFYEKALSILEKCNPTELHLIWFCLNRIASLQAKYGNFQLALMYHMKTLEIGRKIYSSDHHDIAVSLRNIGAMHFKLENYEDALKYLEDALQIFQSKYSSDNYYLRSILKGIEQVKQTQKSN</sequence>
<keyword evidence="10" id="KW-0175">Coiled coil</keyword>
<dbReference type="Pfam" id="PF13181">
    <property type="entry name" value="TPR_8"/>
    <property type="match status" value="1"/>
</dbReference>
<dbReference type="PROSITE" id="PS50005">
    <property type="entry name" value="TPR"/>
    <property type="match status" value="6"/>
</dbReference>
<comment type="similarity">
    <text evidence="1 9">Belongs to the Arg-specific ADP-ribosyltransferase family.</text>
</comment>
<evidence type="ECO:0000313" key="13">
    <source>
        <dbReference type="Proteomes" id="UP000663829"/>
    </source>
</evidence>
<dbReference type="EMBL" id="CAJNOQ010004770">
    <property type="protein sequence ID" value="CAF1073244.1"/>
    <property type="molecule type" value="Genomic_DNA"/>
</dbReference>
<keyword evidence="4" id="KW-0548">Nucleotidyltransferase</keyword>
<dbReference type="Pfam" id="PF13374">
    <property type="entry name" value="TPR_10"/>
    <property type="match status" value="1"/>
</dbReference>
<dbReference type="InterPro" id="IPR019734">
    <property type="entry name" value="TPR_rpt"/>
</dbReference>
<organism evidence="11 13">
    <name type="scientific">Didymodactylos carnosus</name>
    <dbReference type="NCBI Taxonomy" id="1234261"/>
    <lineage>
        <taxon>Eukaryota</taxon>
        <taxon>Metazoa</taxon>
        <taxon>Spiralia</taxon>
        <taxon>Gnathifera</taxon>
        <taxon>Rotifera</taxon>
        <taxon>Eurotatoria</taxon>
        <taxon>Bdelloidea</taxon>
        <taxon>Philodinida</taxon>
        <taxon>Philodinidae</taxon>
        <taxon>Didymodactylos</taxon>
    </lineage>
</organism>
<dbReference type="Proteomes" id="UP000663829">
    <property type="component" value="Unassembled WGS sequence"/>
</dbReference>
<dbReference type="AlphaFoldDB" id="A0A814M2X6"/>
<dbReference type="SUPFAM" id="SSF48452">
    <property type="entry name" value="TPR-like"/>
    <property type="match status" value="4"/>
</dbReference>
<feature type="coiled-coil region" evidence="10">
    <location>
        <begin position="610"/>
        <end position="672"/>
    </location>
</feature>
<dbReference type="InterPro" id="IPR011990">
    <property type="entry name" value="TPR-like_helical_dom_sf"/>
</dbReference>
<feature type="repeat" description="TPR" evidence="8">
    <location>
        <begin position="427"/>
        <end position="460"/>
    </location>
</feature>
<dbReference type="Gene3D" id="1.25.40.10">
    <property type="entry name" value="Tetratricopeptide repeat domain"/>
    <property type="match status" value="6"/>
</dbReference>
<dbReference type="Proteomes" id="UP000681722">
    <property type="component" value="Unassembled WGS sequence"/>
</dbReference>
<keyword evidence="6 8" id="KW-0802">TPR repeat</keyword>
<keyword evidence="3 9" id="KW-0808">Transferase</keyword>
<dbReference type="PROSITE" id="PS51996">
    <property type="entry name" value="TR_MART"/>
    <property type="match status" value="1"/>
</dbReference>
<dbReference type="GO" id="GO:0016779">
    <property type="term" value="F:nucleotidyltransferase activity"/>
    <property type="evidence" value="ECO:0007669"/>
    <property type="project" value="UniProtKB-KW"/>
</dbReference>
<evidence type="ECO:0000256" key="6">
    <source>
        <dbReference type="ARBA" id="ARBA00022803"/>
    </source>
</evidence>
<name>A0A814M2X6_9BILA</name>
<dbReference type="GO" id="GO:0106274">
    <property type="term" value="F:NAD+-protein-arginine ADP-ribosyltransferase activity"/>
    <property type="evidence" value="ECO:0007669"/>
    <property type="project" value="UniProtKB-EC"/>
</dbReference>
<comment type="caution">
    <text evidence="11">The sequence shown here is derived from an EMBL/GenBank/DDBJ whole genome shotgun (WGS) entry which is preliminary data.</text>
</comment>
<proteinExistence type="inferred from homology"/>
<evidence type="ECO:0000256" key="7">
    <source>
        <dbReference type="ARBA" id="ARBA00047597"/>
    </source>
</evidence>
<evidence type="ECO:0000256" key="10">
    <source>
        <dbReference type="SAM" id="Coils"/>
    </source>
</evidence>
<accession>A0A814M2X6</accession>
<evidence type="ECO:0000256" key="4">
    <source>
        <dbReference type="ARBA" id="ARBA00022695"/>
    </source>
</evidence>
<evidence type="ECO:0000256" key="5">
    <source>
        <dbReference type="ARBA" id="ARBA00022737"/>
    </source>
</evidence>
<dbReference type="SMART" id="SM00028">
    <property type="entry name" value="TPR"/>
    <property type="match status" value="14"/>
</dbReference>
<feature type="repeat" description="TPR" evidence="8">
    <location>
        <begin position="765"/>
        <end position="798"/>
    </location>
</feature>
<dbReference type="SUPFAM" id="SSF56399">
    <property type="entry name" value="ADP-ribosylation"/>
    <property type="match status" value="1"/>
</dbReference>
<protein>
    <recommendedName>
        <fullName evidence="9">NAD(P)(+)--arginine ADP-ribosyltransferase</fullName>
        <ecNumber evidence="9">2.4.2.31</ecNumber>
    </recommendedName>
    <alternativeName>
        <fullName evidence="9">Mono(ADP-ribosyl)transferase</fullName>
    </alternativeName>
</protein>
<feature type="repeat" description="TPR" evidence="8">
    <location>
        <begin position="933"/>
        <end position="966"/>
    </location>
</feature>
<keyword evidence="2 9" id="KW-0328">Glycosyltransferase</keyword>
<feature type="repeat" description="TPR" evidence="8">
    <location>
        <begin position="385"/>
        <end position="418"/>
    </location>
</feature>
<dbReference type="Pfam" id="PF01129">
    <property type="entry name" value="ART"/>
    <property type="match status" value="1"/>
</dbReference>
<evidence type="ECO:0000256" key="8">
    <source>
        <dbReference type="PROSITE-ProRule" id="PRU00339"/>
    </source>
</evidence>
<evidence type="ECO:0000313" key="12">
    <source>
        <dbReference type="EMBL" id="CAF3840158.1"/>
    </source>
</evidence>
<dbReference type="PANTHER" id="PTHR45641">
    <property type="entry name" value="TETRATRICOPEPTIDE REPEAT PROTEIN (AFU_ORTHOLOGUE AFUA_6G03870)"/>
    <property type="match status" value="1"/>
</dbReference>
<dbReference type="EMBL" id="CAJOBC010004771">
    <property type="protein sequence ID" value="CAF3840158.1"/>
    <property type="molecule type" value="Genomic_DNA"/>
</dbReference>
<gene>
    <name evidence="11" type="ORF">GPM918_LOCUS17386</name>
    <name evidence="12" type="ORF">SRO942_LOCUS17387</name>
</gene>
<reference evidence="11" key="1">
    <citation type="submission" date="2021-02" db="EMBL/GenBank/DDBJ databases">
        <authorList>
            <person name="Nowell W R."/>
        </authorList>
    </citation>
    <scope>NUCLEOTIDE SEQUENCE</scope>
</reference>
<keyword evidence="9" id="KW-0521">NADP</keyword>
<dbReference type="Gene3D" id="3.90.176.10">
    <property type="entry name" value="Toxin ADP-ribosyltransferase, Chain A, domain 1"/>
    <property type="match status" value="1"/>
</dbReference>
<dbReference type="EC" id="2.4.2.31" evidence="9"/>
<evidence type="ECO:0000256" key="3">
    <source>
        <dbReference type="ARBA" id="ARBA00022679"/>
    </source>
</evidence>
<evidence type="ECO:0000256" key="9">
    <source>
        <dbReference type="RuleBase" id="RU361228"/>
    </source>
</evidence>
<dbReference type="InterPro" id="IPR000768">
    <property type="entry name" value="ART"/>
</dbReference>
<evidence type="ECO:0000313" key="11">
    <source>
        <dbReference type="EMBL" id="CAF1073244.1"/>
    </source>
</evidence>
<comment type="catalytic activity">
    <reaction evidence="7 9">
        <text>L-arginyl-[protein] + NAD(+) = N(omega)-(ADP-D-ribosyl)-L-arginyl-[protein] + nicotinamide + H(+)</text>
        <dbReference type="Rhea" id="RHEA:19149"/>
        <dbReference type="Rhea" id="RHEA-COMP:10532"/>
        <dbReference type="Rhea" id="RHEA-COMP:15087"/>
        <dbReference type="ChEBI" id="CHEBI:15378"/>
        <dbReference type="ChEBI" id="CHEBI:17154"/>
        <dbReference type="ChEBI" id="CHEBI:29965"/>
        <dbReference type="ChEBI" id="CHEBI:57540"/>
        <dbReference type="ChEBI" id="CHEBI:142554"/>
        <dbReference type="EC" id="2.4.2.31"/>
    </reaction>
</comment>
<keyword evidence="5" id="KW-0677">Repeat</keyword>
<keyword evidence="13" id="KW-1185">Reference proteome</keyword>
<evidence type="ECO:0000256" key="1">
    <source>
        <dbReference type="ARBA" id="ARBA00009558"/>
    </source>
</evidence>
<feature type="repeat" description="TPR" evidence="8">
    <location>
        <begin position="681"/>
        <end position="714"/>
    </location>
</feature>
<dbReference type="OrthoDB" id="64148at2759"/>
<feature type="repeat" description="TPR" evidence="8">
    <location>
        <begin position="343"/>
        <end position="376"/>
    </location>
</feature>